<evidence type="ECO:0000256" key="1">
    <source>
        <dbReference type="ARBA" id="ARBA00022741"/>
    </source>
</evidence>
<dbReference type="GO" id="GO:0006952">
    <property type="term" value="P:defense response"/>
    <property type="evidence" value="ECO:0000318"/>
    <property type="project" value="GO_Central"/>
</dbReference>
<keyword evidence="1" id="KW-0547">Nucleotide-binding</keyword>
<dbReference type="InterPro" id="IPR011009">
    <property type="entry name" value="Kinase-like_dom_sf"/>
</dbReference>
<reference evidence="4 5" key="1">
    <citation type="submission" date="2014-04" db="EMBL/GenBank/DDBJ databases">
        <authorList>
            <consortium name="International Citrus Genome Consortium"/>
            <person name="Gmitter F."/>
            <person name="Chen C."/>
            <person name="Farmerie W."/>
            <person name="Harkins T."/>
            <person name="Desany B."/>
            <person name="Mohiuddin M."/>
            <person name="Kodira C."/>
            <person name="Borodovsky M."/>
            <person name="Lomsadze A."/>
            <person name="Burns P."/>
            <person name="Jenkins J."/>
            <person name="Prochnik S."/>
            <person name="Shu S."/>
            <person name="Chapman J."/>
            <person name="Pitluck S."/>
            <person name="Schmutz J."/>
            <person name="Rokhsar D."/>
        </authorList>
    </citation>
    <scope>NUCLEOTIDE SEQUENCE</scope>
</reference>
<dbReference type="GO" id="GO:0005524">
    <property type="term" value="F:ATP binding"/>
    <property type="evidence" value="ECO:0007669"/>
    <property type="project" value="UniProtKB-KW"/>
</dbReference>
<dbReference type="InterPro" id="IPR045274">
    <property type="entry name" value="WAK-like"/>
</dbReference>
<dbReference type="GO" id="GO:0005886">
    <property type="term" value="C:plasma membrane"/>
    <property type="evidence" value="ECO:0000318"/>
    <property type="project" value="GO_Central"/>
</dbReference>
<feature type="non-terminal residue" evidence="4">
    <location>
        <position position="133"/>
    </location>
</feature>
<dbReference type="PROSITE" id="PS50011">
    <property type="entry name" value="PROTEIN_KINASE_DOM"/>
    <property type="match status" value="1"/>
</dbReference>
<evidence type="ECO:0000259" key="3">
    <source>
        <dbReference type="PROSITE" id="PS50011"/>
    </source>
</evidence>
<dbReference type="eggNOG" id="KOG1187">
    <property type="taxonomic scope" value="Eukaryota"/>
</dbReference>
<dbReference type="GO" id="GO:0004672">
    <property type="term" value="F:protein kinase activity"/>
    <property type="evidence" value="ECO:0007669"/>
    <property type="project" value="InterPro"/>
</dbReference>
<dbReference type="Pfam" id="PF00069">
    <property type="entry name" value="Pkinase"/>
    <property type="match status" value="1"/>
</dbReference>
<dbReference type="PaxDb" id="2711-XP_006492923.1"/>
<accession>A0A067D206</accession>
<dbReference type="PANTHER" id="PTHR27005:SF467">
    <property type="entry name" value="PROTEIN KINASE, PUTATIVE-RELATED"/>
    <property type="match status" value="1"/>
</dbReference>
<dbReference type="AlphaFoldDB" id="A0A067D206"/>
<evidence type="ECO:0000313" key="5">
    <source>
        <dbReference type="Proteomes" id="UP000027120"/>
    </source>
</evidence>
<feature type="domain" description="Protein kinase" evidence="3">
    <location>
        <begin position="1"/>
        <end position="133"/>
    </location>
</feature>
<name>A0A067D206_CITSI</name>
<organism evidence="4 5">
    <name type="scientific">Citrus sinensis</name>
    <name type="common">Sweet orange</name>
    <name type="synonym">Citrus aurantium var. sinensis</name>
    <dbReference type="NCBI Taxonomy" id="2711"/>
    <lineage>
        <taxon>Eukaryota</taxon>
        <taxon>Viridiplantae</taxon>
        <taxon>Streptophyta</taxon>
        <taxon>Embryophyta</taxon>
        <taxon>Tracheophyta</taxon>
        <taxon>Spermatophyta</taxon>
        <taxon>Magnoliopsida</taxon>
        <taxon>eudicotyledons</taxon>
        <taxon>Gunneridae</taxon>
        <taxon>Pentapetalae</taxon>
        <taxon>rosids</taxon>
        <taxon>malvids</taxon>
        <taxon>Sapindales</taxon>
        <taxon>Rutaceae</taxon>
        <taxon>Aurantioideae</taxon>
        <taxon>Citrus</taxon>
    </lineage>
</organism>
<dbReference type="PANTHER" id="PTHR27005">
    <property type="entry name" value="WALL-ASSOCIATED RECEPTOR KINASE-LIKE 21"/>
    <property type="match status" value="1"/>
</dbReference>
<keyword evidence="2" id="KW-0067">ATP-binding</keyword>
<dbReference type="InterPro" id="IPR000719">
    <property type="entry name" value="Prot_kinase_dom"/>
</dbReference>
<protein>
    <recommendedName>
        <fullName evidence="3">Protein kinase domain-containing protein</fullName>
    </recommendedName>
</protein>
<dbReference type="Proteomes" id="UP000027120">
    <property type="component" value="Unassembled WGS sequence"/>
</dbReference>
<dbReference type="SUPFAM" id="SSF56112">
    <property type="entry name" value="Protein kinase-like (PK-like)"/>
    <property type="match status" value="1"/>
</dbReference>
<keyword evidence="5" id="KW-1185">Reference proteome</keyword>
<proteinExistence type="predicted"/>
<dbReference type="Gene3D" id="1.10.510.10">
    <property type="entry name" value="Transferase(Phosphotransferase) domain 1"/>
    <property type="match status" value="1"/>
</dbReference>
<dbReference type="GO" id="GO:0007166">
    <property type="term" value="P:cell surface receptor signaling pathway"/>
    <property type="evidence" value="ECO:0000318"/>
    <property type="project" value="GO_Central"/>
</dbReference>
<gene>
    <name evidence="4" type="ORF">CISIN_1g0314361mg</name>
</gene>
<sequence length="133" mass="15264">MRLIGCCLETENPVLVFEYVEYGTLADRIYHPRQPNFEPVTCSLRLKIAMEIAYGIAYLHVAFSRPIVFRNVKPSNILFQEQSVAKLFDFSYSESIPEGETRIRGRVMGTFGYLPPEYIATGDCNEKCDVYSF</sequence>
<dbReference type="EMBL" id="KK792990">
    <property type="protein sequence ID" value="KDO36813.1"/>
    <property type="molecule type" value="Genomic_DNA"/>
</dbReference>
<evidence type="ECO:0000256" key="2">
    <source>
        <dbReference type="ARBA" id="ARBA00022840"/>
    </source>
</evidence>
<evidence type="ECO:0000313" key="4">
    <source>
        <dbReference type="EMBL" id="KDO36813.1"/>
    </source>
</evidence>